<name>Q224Z3_TETTS</name>
<dbReference type="AlphaFoldDB" id="Q224Z3"/>
<dbReference type="KEGG" id="tet:TTHERM_02334970"/>
<accession>Q224Z3</accession>
<dbReference type="HOGENOM" id="CLU_1167912_0_0_1"/>
<dbReference type="RefSeq" id="XP_001028522.2">
    <property type="nucleotide sequence ID" value="XM_001028522.2"/>
</dbReference>
<keyword evidence="2" id="KW-1185">Reference proteome</keyword>
<evidence type="ECO:0000313" key="2">
    <source>
        <dbReference type="Proteomes" id="UP000009168"/>
    </source>
</evidence>
<dbReference type="Proteomes" id="UP000009168">
    <property type="component" value="Unassembled WGS sequence"/>
</dbReference>
<evidence type="ECO:0000313" key="1">
    <source>
        <dbReference type="EMBL" id="EAR80859.2"/>
    </source>
</evidence>
<feature type="non-terminal residue" evidence="1">
    <location>
        <position position="206"/>
    </location>
</feature>
<reference evidence="2" key="1">
    <citation type="journal article" date="2006" name="PLoS Biol.">
        <title>Macronuclear genome sequence of the ciliate Tetrahymena thermophila, a model eukaryote.</title>
        <authorList>
            <person name="Eisen J.A."/>
            <person name="Coyne R.S."/>
            <person name="Wu M."/>
            <person name="Wu D."/>
            <person name="Thiagarajan M."/>
            <person name="Wortman J.R."/>
            <person name="Badger J.H."/>
            <person name="Ren Q."/>
            <person name="Amedeo P."/>
            <person name="Jones K.M."/>
            <person name="Tallon L.J."/>
            <person name="Delcher A.L."/>
            <person name="Salzberg S.L."/>
            <person name="Silva J.C."/>
            <person name="Haas B.J."/>
            <person name="Majoros W.H."/>
            <person name="Farzad M."/>
            <person name="Carlton J.M."/>
            <person name="Smith R.K. Jr."/>
            <person name="Garg J."/>
            <person name="Pearlman R.E."/>
            <person name="Karrer K.M."/>
            <person name="Sun L."/>
            <person name="Manning G."/>
            <person name="Elde N.C."/>
            <person name="Turkewitz A.P."/>
            <person name="Asai D.J."/>
            <person name="Wilkes D.E."/>
            <person name="Wang Y."/>
            <person name="Cai H."/>
            <person name="Collins K."/>
            <person name="Stewart B.A."/>
            <person name="Lee S.R."/>
            <person name="Wilamowska K."/>
            <person name="Weinberg Z."/>
            <person name="Ruzzo W.L."/>
            <person name="Wloga D."/>
            <person name="Gaertig J."/>
            <person name="Frankel J."/>
            <person name="Tsao C.-C."/>
            <person name="Gorovsky M.A."/>
            <person name="Keeling P.J."/>
            <person name="Waller R.F."/>
            <person name="Patron N.J."/>
            <person name="Cherry J.M."/>
            <person name="Stover N.A."/>
            <person name="Krieger C.J."/>
            <person name="del Toro C."/>
            <person name="Ryder H.F."/>
            <person name="Williamson S.C."/>
            <person name="Barbeau R.A."/>
            <person name="Hamilton E.P."/>
            <person name="Orias E."/>
        </authorList>
    </citation>
    <scope>NUCLEOTIDE SEQUENCE [LARGE SCALE GENOMIC DNA]</scope>
    <source>
        <strain evidence="2">SB210</strain>
    </source>
</reference>
<proteinExistence type="predicted"/>
<organism evidence="1 2">
    <name type="scientific">Tetrahymena thermophila (strain SB210)</name>
    <dbReference type="NCBI Taxonomy" id="312017"/>
    <lineage>
        <taxon>Eukaryota</taxon>
        <taxon>Sar</taxon>
        <taxon>Alveolata</taxon>
        <taxon>Ciliophora</taxon>
        <taxon>Intramacronucleata</taxon>
        <taxon>Oligohymenophorea</taxon>
        <taxon>Hymenostomatida</taxon>
        <taxon>Tetrahymenina</taxon>
        <taxon>Tetrahymenidae</taxon>
        <taxon>Tetrahymena</taxon>
    </lineage>
</organism>
<dbReference type="GeneID" id="7828475"/>
<dbReference type="EMBL" id="GG663135">
    <property type="protein sequence ID" value="EAR80859.2"/>
    <property type="molecule type" value="Genomic_DNA"/>
</dbReference>
<dbReference type="InParanoid" id="Q224Z3"/>
<sequence length="206" mass="23983">CQTCDILALRYSCAQIFCTLCTNTITTLNIRINNELRKQIWRRKDCKKRLLVLLVSSFVFEGVSNQLTNQSVSKQVIKKAIQQNNKQLTNLLTNEVTQLANHQVSEKRKSTKQSIFSKFLALSINKLSFYYKSSVKLVIFLHYAISVPKSFAPYAPILFSLQIQEQIMNQENKFGGERIVKKDCWFCQYLRLFLKEQVTKQLTKQV</sequence>
<feature type="non-terminal residue" evidence="1">
    <location>
        <position position="1"/>
    </location>
</feature>
<protein>
    <submittedName>
        <fullName evidence="1">Uncharacterized protein</fullName>
    </submittedName>
</protein>
<gene>
    <name evidence="1" type="ORF">TTHERM_02334970</name>
</gene>